<gene>
    <name evidence="2" type="ORF">C7380_1199</name>
</gene>
<dbReference type="GO" id="GO:0016491">
    <property type="term" value="F:oxidoreductase activity"/>
    <property type="evidence" value="ECO:0007669"/>
    <property type="project" value="UniProtKB-ARBA"/>
</dbReference>
<dbReference type="Pfam" id="PF02423">
    <property type="entry name" value="OCD_Mu_crystall"/>
    <property type="match status" value="1"/>
</dbReference>
<comment type="similarity">
    <text evidence="1">Belongs to the ornithine cyclodeaminase/mu-crystallin family.</text>
</comment>
<dbReference type="PANTHER" id="PTHR13812:SF19">
    <property type="entry name" value="KETIMINE REDUCTASE MU-CRYSTALLIN"/>
    <property type="match status" value="1"/>
</dbReference>
<evidence type="ECO:0000313" key="3">
    <source>
        <dbReference type="Proteomes" id="UP000245921"/>
    </source>
</evidence>
<dbReference type="Gene3D" id="3.40.50.720">
    <property type="entry name" value="NAD(P)-binding Rossmann-like Domain"/>
    <property type="match status" value="1"/>
</dbReference>
<evidence type="ECO:0000313" key="2">
    <source>
        <dbReference type="EMBL" id="PWJ88250.1"/>
    </source>
</evidence>
<dbReference type="Gene3D" id="3.30.1780.10">
    <property type="entry name" value="ornithine cyclodeaminase, domain 1"/>
    <property type="match status" value="1"/>
</dbReference>
<reference evidence="2 3" key="1">
    <citation type="submission" date="2018-05" db="EMBL/GenBank/DDBJ databases">
        <title>Genomic Encyclopedia of Type Strains, Phase IV (KMG-IV): sequencing the most valuable type-strain genomes for metagenomic binning, comparative biology and taxonomic classification.</title>
        <authorList>
            <person name="Goeker M."/>
        </authorList>
    </citation>
    <scope>NUCLEOTIDE SEQUENCE [LARGE SCALE GENOMIC DNA]</scope>
    <source>
        <strain evidence="2 3">DSM 24906</strain>
    </source>
</reference>
<dbReference type="SUPFAM" id="SSF51735">
    <property type="entry name" value="NAD(P)-binding Rossmann-fold domains"/>
    <property type="match status" value="1"/>
</dbReference>
<name>A0AA45HHV9_9BACT</name>
<dbReference type="Proteomes" id="UP000245921">
    <property type="component" value="Unassembled WGS sequence"/>
</dbReference>
<dbReference type="FunFam" id="3.40.50.720:FF:000311">
    <property type="entry name" value="Ornithine cyclodeaminase"/>
    <property type="match status" value="1"/>
</dbReference>
<dbReference type="RefSeq" id="WP_109605920.1">
    <property type="nucleotide sequence ID" value="NZ_JAMHJO010000005.1"/>
</dbReference>
<keyword evidence="3" id="KW-1185">Reference proteome</keyword>
<dbReference type="GO" id="GO:0005737">
    <property type="term" value="C:cytoplasm"/>
    <property type="evidence" value="ECO:0007669"/>
    <property type="project" value="TreeGrafter"/>
</dbReference>
<evidence type="ECO:0000256" key="1">
    <source>
        <dbReference type="ARBA" id="ARBA00008903"/>
    </source>
</evidence>
<comment type="caution">
    <text evidence="2">The sequence shown here is derived from an EMBL/GenBank/DDBJ whole genome shotgun (WGS) entry which is preliminary data.</text>
</comment>
<dbReference type="NCBIfam" id="NF006379">
    <property type="entry name" value="PRK08618.1"/>
    <property type="match status" value="1"/>
</dbReference>
<dbReference type="InterPro" id="IPR023401">
    <property type="entry name" value="ODC_N"/>
</dbReference>
<dbReference type="PIRSF" id="PIRSF001439">
    <property type="entry name" value="CryM"/>
    <property type="match status" value="1"/>
</dbReference>
<organism evidence="2 3">
    <name type="scientific">Oceanotoga teriensis</name>
    <dbReference type="NCBI Taxonomy" id="515440"/>
    <lineage>
        <taxon>Bacteria</taxon>
        <taxon>Thermotogati</taxon>
        <taxon>Thermotogota</taxon>
        <taxon>Thermotogae</taxon>
        <taxon>Petrotogales</taxon>
        <taxon>Petrotogaceae</taxon>
        <taxon>Oceanotoga</taxon>
    </lineage>
</organism>
<dbReference type="InterPro" id="IPR036291">
    <property type="entry name" value="NAD(P)-bd_dom_sf"/>
</dbReference>
<protein>
    <submittedName>
        <fullName evidence="2">Ornithine cyclodeaminase</fullName>
    </submittedName>
</protein>
<dbReference type="InterPro" id="IPR003462">
    <property type="entry name" value="ODC_Mu_crystall"/>
</dbReference>
<accession>A0AA45HHV9</accession>
<sequence>MINISKEKIKEIFNMKDAIESNKEAFILHSKNEGIIPLRTNIDIPKFKGQSLFMPGYIESLDISGIKIVSVFPENIKLGKNSINSTMILLSGKTGEVLSTLDGTYLTQIRTGAVAGAATEILSNKDSKIGALFGTGGQGECQFEAMLTARNLEEIRVFDIDEERCNSFCLEMAKKFSIKVKSCKTPKETVENADIITTATTSKKPVFDFKDIKKGAHINAIGSYTPEMQEIDENLIKNADKIYFDSKSAVLSESGDIIIPLKKHIISEHDFKGDIGEVLINKIEGRKNKEEITLFKSVGISILDIVMAKKIYEKTLKK</sequence>
<dbReference type="PANTHER" id="PTHR13812">
    <property type="entry name" value="KETIMINE REDUCTASE MU-CRYSTALLIN"/>
    <property type="match status" value="1"/>
</dbReference>
<dbReference type="AlphaFoldDB" id="A0AA45HHV9"/>
<dbReference type="EMBL" id="QGGI01000019">
    <property type="protein sequence ID" value="PWJ88250.1"/>
    <property type="molecule type" value="Genomic_DNA"/>
</dbReference>
<proteinExistence type="inferred from homology"/>
<dbReference type="GO" id="GO:0019752">
    <property type="term" value="P:carboxylic acid metabolic process"/>
    <property type="evidence" value="ECO:0007669"/>
    <property type="project" value="UniProtKB-ARBA"/>
</dbReference>